<dbReference type="InterPro" id="IPR039966">
    <property type="entry name" value="C553.12c"/>
</dbReference>
<feature type="transmembrane region" description="Helical" evidence="2">
    <location>
        <begin position="574"/>
        <end position="592"/>
    </location>
</feature>
<feature type="region of interest" description="Disordered" evidence="1">
    <location>
        <begin position="69"/>
        <end position="91"/>
    </location>
</feature>
<feature type="region of interest" description="Disordered" evidence="1">
    <location>
        <begin position="280"/>
        <end position="302"/>
    </location>
</feature>
<feature type="compositionally biased region" description="Gly residues" evidence="1">
    <location>
        <begin position="70"/>
        <end position="81"/>
    </location>
</feature>
<feature type="transmembrane region" description="Helical" evidence="2">
    <location>
        <begin position="406"/>
        <end position="425"/>
    </location>
</feature>
<keyword evidence="4" id="KW-1185">Reference proteome</keyword>
<feature type="transmembrane region" description="Helical" evidence="2">
    <location>
        <begin position="714"/>
        <end position="734"/>
    </location>
</feature>
<keyword evidence="2" id="KW-1133">Transmembrane helix</keyword>
<sequence>MEAVSLRSSTRSCTCIDLAIACPPPTTSAPERQCSRASNKEPTTLQTGTPTSRASSVFNLPFALSASTAGAGGAAPAGARGGAKPAPRARALKSGADSARRLFGNGGRGAAIGAEAETRTGEREALLRVRDRTGRALAEADEDGEADDEEDAGDISWLLLRPGRRRVKRWLSAWWRRWAVLVGFPCLIVWVWCSIPFPVSDPYKEEPPWHIPWPPSSDPPGVVESLLLRLPWLQPPDLTSSTADPVGKVVLDDRRRDEQHEQHVFDLEFVHETVSGSQALATARPRRGRAKQQAAADGAGHRNDEDLPVDANFYFFLVVYYGLYLAVALVFVTKLFDLYRLNWWPTSLGGTFSYAFFWTFSLLVGFLLHKFDLDGFGRSSSRTRHPGGGVDSGGADSWDWERKTTWVLLAFATMTMPALACFAKLRADRRNSWRRSLTPAQKTFLERQLTQRTPRSYKRFLWFLGTLALSLLALIIGQAFATVYLSTLPHSNVDGLVYIWTWIITVNVRRAPSRKGAPAEKSRCDEQVLNSVSNWILQRKVRSQALVFVFRFYYFLVYHVFYRNLFARLRSPDQAAWIQLLSSSFVIVWYPLSMSRTFHRMLKWSTGMPMEWPEYAHNVGSMLYLRNASENVTMVAFLGWLSILHWGPNQQIYPFFAFENRYDPYTYRLTLTASLVIWATELISSYLARLVCWIAYEVDVTNIGLNTFREHPELVVTCIWAATHVLMDILLFLVKLNFR</sequence>
<feature type="transmembrane region" description="Helical" evidence="2">
    <location>
        <begin position="460"/>
        <end position="485"/>
    </location>
</feature>
<dbReference type="OrthoDB" id="5541877at2759"/>
<accession>A0A0D6EQG3</accession>
<feature type="region of interest" description="Disordered" evidence="1">
    <location>
        <begin position="25"/>
        <end position="54"/>
    </location>
</feature>
<reference evidence="4" key="1">
    <citation type="submission" date="2015-02" db="EMBL/GenBank/DDBJ databases">
        <authorList>
            <person name="Gon?alves P."/>
        </authorList>
    </citation>
    <scope>NUCLEOTIDE SEQUENCE [LARGE SCALE GENOMIC DNA]</scope>
</reference>
<feature type="transmembrane region" description="Helical" evidence="2">
    <location>
        <begin position="313"/>
        <end position="336"/>
    </location>
</feature>
<dbReference type="Proteomes" id="UP000243876">
    <property type="component" value="Unassembled WGS sequence"/>
</dbReference>
<dbReference type="PANTHER" id="PTHR40467:SF1">
    <property type="match status" value="1"/>
</dbReference>
<organism evidence="3 4">
    <name type="scientific">Sporidiobolus salmonicolor</name>
    <name type="common">Yeast-like fungus</name>
    <name type="synonym">Sporobolomyces salmonicolor</name>
    <dbReference type="NCBI Taxonomy" id="5005"/>
    <lineage>
        <taxon>Eukaryota</taxon>
        <taxon>Fungi</taxon>
        <taxon>Dikarya</taxon>
        <taxon>Basidiomycota</taxon>
        <taxon>Pucciniomycotina</taxon>
        <taxon>Microbotryomycetes</taxon>
        <taxon>Sporidiobolales</taxon>
        <taxon>Sporidiobolaceae</taxon>
        <taxon>Sporobolomyces</taxon>
    </lineage>
</organism>
<proteinExistence type="predicted"/>
<feature type="transmembrane region" description="Helical" evidence="2">
    <location>
        <begin position="669"/>
        <end position="688"/>
    </location>
</feature>
<evidence type="ECO:0000313" key="4">
    <source>
        <dbReference type="Proteomes" id="UP000243876"/>
    </source>
</evidence>
<keyword evidence="2" id="KW-0812">Transmembrane</keyword>
<evidence type="ECO:0000256" key="2">
    <source>
        <dbReference type="SAM" id="Phobius"/>
    </source>
</evidence>
<dbReference type="PANTHER" id="PTHR40467">
    <property type="match status" value="1"/>
</dbReference>
<evidence type="ECO:0000256" key="1">
    <source>
        <dbReference type="SAM" id="MobiDB-lite"/>
    </source>
</evidence>
<name>A0A0D6EQG3_SPOSA</name>
<gene>
    <name evidence="3" type="primary">SPOSA6832_04080</name>
</gene>
<keyword evidence="2" id="KW-0472">Membrane</keyword>
<evidence type="ECO:0000313" key="3">
    <source>
        <dbReference type="EMBL" id="CEQ42277.1"/>
    </source>
</evidence>
<feature type="transmembrane region" description="Helical" evidence="2">
    <location>
        <begin position="491"/>
        <end position="508"/>
    </location>
</feature>
<feature type="transmembrane region" description="Helical" evidence="2">
    <location>
        <begin position="348"/>
        <end position="368"/>
    </location>
</feature>
<feature type="transmembrane region" description="Helical" evidence="2">
    <location>
        <begin position="545"/>
        <end position="562"/>
    </location>
</feature>
<dbReference type="EMBL" id="CENE01000023">
    <property type="protein sequence ID" value="CEQ42277.1"/>
    <property type="molecule type" value="Genomic_DNA"/>
</dbReference>
<feature type="compositionally biased region" description="Polar residues" evidence="1">
    <location>
        <begin position="35"/>
        <end position="54"/>
    </location>
</feature>
<feature type="non-terminal residue" evidence="3">
    <location>
        <position position="1"/>
    </location>
</feature>
<feature type="transmembrane region" description="Helical" evidence="2">
    <location>
        <begin position="178"/>
        <end position="199"/>
    </location>
</feature>
<dbReference type="AlphaFoldDB" id="A0A0D6EQG3"/>
<protein>
    <submittedName>
        <fullName evidence="3">SPOSA6832_04080-mRNA-1:cds</fullName>
    </submittedName>
</protein>